<dbReference type="AntiFam" id="ANF00160">
    <property type="entry name" value="Shadow ORF (opposite NIK1)"/>
</dbReference>
<comment type="caution">
    <text evidence="1">The sequence shown here is derived from an EMBL/GenBank/DDBJ whole genome shotgun (WGS) entry which is preliminary data.</text>
</comment>
<dbReference type="AlphaFoldDB" id="A0A644ZN11"/>
<reference evidence="1" key="1">
    <citation type="submission" date="2019-08" db="EMBL/GenBank/DDBJ databases">
        <authorList>
            <person name="Kucharzyk K."/>
            <person name="Murdoch R.W."/>
            <person name="Higgins S."/>
            <person name="Loffler F."/>
        </authorList>
    </citation>
    <scope>NUCLEOTIDE SEQUENCE</scope>
</reference>
<protein>
    <submittedName>
        <fullName evidence="1">Uncharacterized protein</fullName>
    </submittedName>
</protein>
<name>A0A644ZN11_9ZZZZ</name>
<dbReference type="EMBL" id="VSSQ01009648">
    <property type="protein sequence ID" value="MPM42222.1"/>
    <property type="molecule type" value="Genomic_DNA"/>
</dbReference>
<accession>A0A644ZN11</accession>
<gene>
    <name evidence="1" type="ORF">SDC9_88885</name>
</gene>
<sequence>MSAAQHRANPGHQLAVAERLGHIVVGAELQADDLVDLRIAGRDHDDRDIAPQAQLAADLGATHSGHHQVEQHQISTVAIEFGQSGLAIGRLGDVEALPLQHVRQGIAVGLLVLNDQNAGHDVPLVVSGDSVAAAGISS</sequence>
<evidence type="ECO:0000313" key="1">
    <source>
        <dbReference type="EMBL" id="MPM42222.1"/>
    </source>
</evidence>
<organism evidence="1">
    <name type="scientific">bioreactor metagenome</name>
    <dbReference type="NCBI Taxonomy" id="1076179"/>
    <lineage>
        <taxon>unclassified sequences</taxon>
        <taxon>metagenomes</taxon>
        <taxon>ecological metagenomes</taxon>
    </lineage>
</organism>
<proteinExistence type="predicted"/>